<feature type="transmembrane region" description="Helical" evidence="1">
    <location>
        <begin position="45"/>
        <end position="66"/>
    </location>
</feature>
<evidence type="ECO:0000313" key="2">
    <source>
        <dbReference type="EMBL" id="PIM50754.1"/>
    </source>
</evidence>
<dbReference type="PANTHER" id="PTHR35813">
    <property type="entry name" value="INNER MEMBRANE PROTEIN YBAN"/>
    <property type="match status" value="1"/>
</dbReference>
<dbReference type="InterPro" id="IPR007401">
    <property type="entry name" value="DUF454"/>
</dbReference>
<evidence type="ECO:0000313" key="3">
    <source>
        <dbReference type="Proteomes" id="UP000231501"/>
    </source>
</evidence>
<accession>A0A2G9C546</accession>
<dbReference type="Pfam" id="PF04304">
    <property type="entry name" value="DUF454"/>
    <property type="match status" value="1"/>
</dbReference>
<reference evidence="2 3" key="1">
    <citation type="submission" date="2017-11" db="EMBL/GenBank/DDBJ databases">
        <title>Draft genome sequence of Mitsuaria sp. HWN-4.</title>
        <authorList>
            <person name="Gundlapally S.R."/>
        </authorList>
    </citation>
    <scope>NUCLEOTIDE SEQUENCE [LARGE SCALE GENOMIC DNA]</scope>
    <source>
        <strain evidence="2 3">HWN-4</strain>
    </source>
</reference>
<feature type="transmembrane region" description="Helical" evidence="1">
    <location>
        <begin position="138"/>
        <end position="154"/>
    </location>
</feature>
<dbReference type="OrthoDB" id="9816293at2"/>
<dbReference type="GO" id="GO:0005886">
    <property type="term" value="C:plasma membrane"/>
    <property type="evidence" value="ECO:0007669"/>
    <property type="project" value="TreeGrafter"/>
</dbReference>
<comment type="caution">
    <text evidence="2">The sequence shown here is derived from an EMBL/GenBank/DDBJ whole genome shotgun (WGS) entry which is preliminary data.</text>
</comment>
<dbReference type="EMBL" id="PEOG01000102">
    <property type="protein sequence ID" value="PIM50754.1"/>
    <property type="molecule type" value="Genomic_DNA"/>
</dbReference>
<dbReference type="AlphaFoldDB" id="A0A2G9C546"/>
<proteinExistence type="predicted"/>
<dbReference type="RefSeq" id="WP_099864141.1">
    <property type="nucleotide sequence ID" value="NZ_PEOG01000102.1"/>
</dbReference>
<evidence type="ECO:0008006" key="4">
    <source>
        <dbReference type="Google" id="ProtNLM"/>
    </source>
</evidence>
<keyword evidence="3" id="KW-1185">Reference proteome</keyword>
<protein>
    <recommendedName>
        <fullName evidence="4">DUF454 domain-containing protein</fullName>
    </recommendedName>
</protein>
<keyword evidence="1" id="KW-1133">Transmembrane helix</keyword>
<sequence length="157" mass="17086">MSDAVDPQRQRDARELVASASAAASAATDDATARVLEEAAWWRRLPWLIGGALSLLLGVIGAFLPLLPTTPFVLLAAFCFARGSARCEAWLLGHPRFGPMVVQWRARRAVPLRAKQLAWGMMALSSAISWAVMPVLPWLPAVCCLAVGIWLWRLPTA</sequence>
<dbReference type="Proteomes" id="UP000231501">
    <property type="component" value="Unassembled WGS sequence"/>
</dbReference>
<keyword evidence="1" id="KW-0812">Transmembrane</keyword>
<evidence type="ECO:0000256" key="1">
    <source>
        <dbReference type="SAM" id="Phobius"/>
    </source>
</evidence>
<gene>
    <name evidence="2" type="ORF">CS062_23370</name>
</gene>
<dbReference type="PANTHER" id="PTHR35813:SF1">
    <property type="entry name" value="INNER MEMBRANE PROTEIN YBAN"/>
    <property type="match status" value="1"/>
</dbReference>
<name>A0A2G9C546_9BURK</name>
<keyword evidence="1" id="KW-0472">Membrane</keyword>
<organism evidence="2 3">
    <name type="scientific">Roseateles chitinivorans</name>
    <dbReference type="NCBI Taxonomy" id="2917965"/>
    <lineage>
        <taxon>Bacteria</taxon>
        <taxon>Pseudomonadati</taxon>
        <taxon>Pseudomonadota</taxon>
        <taxon>Betaproteobacteria</taxon>
        <taxon>Burkholderiales</taxon>
        <taxon>Sphaerotilaceae</taxon>
        <taxon>Roseateles</taxon>
    </lineage>
</organism>